<organism evidence="2 3">
    <name type="scientific">Trichonephila clavipes</name>
    <name type="common">Golden silk orbweaver</name>
    <name type="synonym">Nephila clavipes</name>
    <dbReference type="NCBI Taxonomy" id="2585209"/>
    <lineage>
        <taxon>Eukaryota</taxon>
        <taxon>Metazoa</taxon>
        <taxon>Ecdysozoa</taxon>
        <taxon>Arthropoda</taxon>
        <taxon>Chelicerata</taxon>
        <taxon>Arachnida</taxon>
        <taxon>Araneae</taxon>
        <taxon>Araneomorphae</taxon>
        <taxon>Entelegynae</taxon>
        <taxon>Araneoidea</taxon>
        <taxon>Nephilidae</taxon>
        <taxon>Trichonephila</taxon>
    </lineage>
</organism>
<dbReference type="GO" id="GO:0003676">
    <property type="term" value="F:nucleic acid binding"/>
    <property type="evidence" value="ECO:0007669"/>
    <property type="project" value="InterPro"/>
</dbReference>
<evidence type="ECO:0000313" key="3">
    <source>
        <dbReference type="Proteomes" id="UP000887159"/>
    </source>
</evidence>
<dbReference type="Proteomes" id="UP000887159">
    <property type="component" value="Unassembled WGS sequence"/>
</dbReference>
<keyword evidence="3" id="KW-1185">Reference proteome</keyword>
<comment type="caution">
    <text evidence="2">The sequence shown here is derived from an EMBL/GenBank/DDBJ whole genome shotgun (WGS) entry which is preliminary data.</text>
</comment>
<gene>
    <name evidence="2" type="ORF">TNCV_4293591</name>
</gene>
<feature type="region of interest" description="Disordered" evidence="1">
    <location>
        <begin position="1"/>
        <end position="26"/>
    </location>
</feature>
<feature type="compositionally biased region" description="Polar residues" evidence="1">
    <location>
        <begin position="12"/>
        <end position="21"/>
    </location>
</feature>
<sequence>MEVAGSLRHVTSGVTSAARQKSNARHLPVGRRIKRIELDKEEKIIINLKKKSRALGEGSVDPGPLPLQDKARPHAERAAMNCLAACQILPWPARSPDLSLIEHVWDMMRRQPASTREC</sequence>
<proteinExistence type="predicted"/>
<protein>
    <recommendedName>
        <fullName evidence="4">Tc1-like transposase DDE domain-containing protein</fullName>
    </recommendedName>
</protein>
<name>A0A8X6RKZ8_TRICX</name>
<accession>A0A8X6RKZ8</accession>
<reference evidence="2" key="1">
    <citation type="submission" date="2020-08" db="EMBL/GenBank/DDBJ databases">
        <title>Multicomponent nature underlies the extraordinary mechanical properties of spider dragline silk.</title>
        <authorList>
            <person name="Kono N."/>
            <person name="Nakamura H."/>
            <person name="Mori M."/>
            <person name="Yoshida Y."/>
            <person name="Ohtoshi R."/>
            <person name="Malay A.D."/>
            <person name="Moran D.A.P."/>
            <person name="Tomita M."/>
            <person name="Numata K."/>
            <person name="Arakawa K."/>
        </authorList>
    </citation>
    <scope>NUCLEOTIDE SEQUENCE</scope>
</reference>
<evidence type="ECO:0000313" key="2">
    <source>
        <dbReference type="EMBL" id="GFX94314.1"/>
    </source>
</evidence>
<dbReference type="AlphaFoldDB" id="A0A8X6RKZ8"/>
<dbReference type="EMBL" id="BMAU01021177">
    <property type="protein sequence ID" value="GFX94314.1"/>
    <property type="molecule type" value="Genomic_DNA"/>
</dbReference>
<evidence type="ECO:0008006" key="4">
    <source>
        <dbReference type="Google" id="ProtNLM"/>
    </source>
</evidence>
<dbReference type="Gene3D" id="3.30.420.10">
    <property type="entry name" value="Ribonuclease H-like superfamily/Ribonuclease H"/>
    <property type="match status" value="1"/>
</dbReference>
<dbReference type="InterPro" id="IPR036397">
    <property type="entry name" value="RNaseH_sf"/>
</dbReference>
<evidence type="ECO:0000256" key="1">
    <source>
        <dbReference type="SAM" id="MobiDB-lite"/>
    </source>
</evidence>